<protein>
    <submittedName>
        <fullName evidence="2">Cupin</fullName>
    </submittedName>
</protein>
<dbReference type="Pfam" id="PF07883">
    <property type="entry name" value="Cupin_2"/>
    <property type="match status" value="1"/>
</dbReference>
<gene>
    <name evidence="2" type="ORF">KSF_103000</name>
</gene>
<organism evidence="2 3">
    <name type="scientific">Reticulibacter mediterranei</name>
    <dbReference type="NCBI Taxonomy" id="2778369"/>
    <lineage>
        <taxon>Bacteria</taxon>
        <taxon>Bacillati</taxon>
        <taxon>Chloroflexota</taxon>
        <taxon>Ktedonobacteria</taxon>
        <taxon>Ktedonobacterales</taxon>
        <taxon>Reticulibacteraceae</taxon>
        <taxon>Reticulibacter</taxon>
    </lineage>
</organism>
<dbReference type="InterPro" id="IPR053146">
    <property type="entry name" value="QDO-like"/>
</dbReference>
<comment type="caution">
    <text evidence="2">The sequence shown here is derived from an EMBL/GenBank/DDBJ whole genome shotgun (WGS) entry which is preliminary data.</text>
</comment>
<dbReference type="InterPro" id="IPR014710">
    <property type="entry name" value="RmlC-like_jellyroll"/>
</dbReference>
<evidence type="ECO:0000259" key="1">
    <source>
        <dbReference type="Pfam" id="PF07883"/>
    </source>
</evidence>
<dbReference type="Gene3D" id="2.60.120.10">
    <property type="entry name" value="Jelly Rolls"/>
    <property type="match status" value="1"/>
</dbReference>
<keyword evidence="3" id="KW-1185">Reference proteome</keyword>
<dbReference type="PANTHER" id="PTHR36440:SF1">
    <property type="entry name" value="PUTATIVE (AFU_ORTHOLOGUE AFUA_8G07350)-RELATED"/>
    <property type="match status" value="1"/>
</dbReference>
<proteinExistence type="predicted"/>
<dbReference type="SUPFAM" id="SSF51182">
    <property type="entry name" value="RmlC-like cupins"/>
    <property type="match status" value="1"/>
</dbReference>
<dbReference type="AlphaFoldDB" id="A0A8J3N6D2"/>
<dbReference type="RefSeq" id="WP_220210809.1">
    <property type="nucleotide sequence ID" value="NZ_BNJK01000002.1"/>
</dbReference>
<dbReference type="EMBL" id="BNJK01000002">
    <property type="protein sequence ID" value="GHP00253.1"/>
    <property type="molecule type" value="Genomic_DNA"/>
</dbReference>
<accession>A0A8J3N6D2</accession>
<dbReference type="InterPro" id="IPR013096">
    <property type="entry name" value="Cupin_2"/>
</dbReference>
<evidence type="ECO:0000313" key="2">
    <source>
        <dbReference type="EMBL" id="GHP00253.1"/>
    </source>
</evidence>
<sequence length="161" mass="17773">MTQTQRGYVLADQEGQAVWFLGTLSIIKAKSEQTQQAYGLHVEIVPPGAEPPAHRHRHQDEALYVLEGEVSIRCGEQEWRGGAGTFVFLPQGVPHAFQVEGSTPLKILIITSPGGTLGFEHFVEEMGTPAETNILPAPSPPDMEKLQRLVTKYEIEFVELP</sequence>
<dbReference type="Proteomes" id="UP000597444">
    <property type="component" value="Unassembled WGS sequence"/>
</dbReference>
<feature type="domain" description="Cupin type-2" evidence="1">
    <location>
        <begin position="42"/>
        <end position="110"/>
    </location>
</feature>
<dbReference type="InterPro" id="IPR011051">
    <property type="entry name" value="RmlC_Cupin_sf"/>
</dbReference>
<name>A0A8J3N6D2_9CHLR</name>
<evidence type="ECO:0000313" key="3">
    <source>
        <dbReference type="Proteomes" id="UP000597444"/>
    </source>
</evidence>
<dbReference type="PANTHER" id="PTHR36440">
    <property type="entry name" value="PUTATIVE (AFU_ORTHOLOGUE AFUA_8G07350)-RELATED"/>
    <property type="match status" value="1"/>
</dbReference>
<reference evidence="2" key="1">
    <citation type="submission" date="2020-10" db="EMBL/GenBank/DDBJ databases">
        <title>Taxonomic study of unclassified bacteria belonging to the class Ktedonobacteria.</title>
        <authorList>
            <person name="Yabe S."/>
            <person name="Wang C.M."/>
            <person name="Zheng Y."/>
            <person name="Sakai Y."/>
            <person name="Cavaletti L."/>
            <person name="Monciardini P."/>
            <person name="Donadio S."/>
        </authorList>
    </citation>
    <scope>NUCLEOTIDE SEQUENCE</scope>
    <source>
        <strain evidence="2">ID150040</strain>
    </source>
</reference>